<sequence length="128" mass="14691">MAKKIGAVILILLIILGVLAYGFRVWEKPDVVFSRFEGALSKGDTKTAYTFLSRTIKAEIPQEKLTSLDSFVHEMERKGFAFKPTFPEFCRNFFYREFKRGVSQGDVVYTVEIGLVREWGGWKVVSVR</sequence>
<dbReference type="RefSeq" id="WP_075865697.1">
    <property type="nucleotide sequence ID" value="NZ_BDJL01000049.1"/>
</dbReference>
<evidence type="ECO:0000313" key="2">
    <source>
        <dbReference type="Proteomes" id="UP000187338"/>
    </source>
</evidence>
<dbReference type="OrthoDB" id="9836295at2"/>
<comment type="caution">
    <text evidence="1">The sequence shown here is derived from an EMBL/GenBank/DDBJ whole genome shotgun (WGS) entry which is preliminary data.</text>
</comment>
<evidence type="ECO:0000313" key="1">
    <source>
        <dbReference type="EMBL" id="GAV25547.1"/>
    </source>
</evidence>
<dbReference type="AlphaFoldDB" id="A0A1L8D358"/>
<accession>A0A1L8D358</accession>
<proteinExistence type="predicted"/>
<keyword evidence="2" id="KW-1185">Reference proteome</keyword>
<protein>
    <recommendedName>
        <fullName evidence="3">DUF4878 domain-containing protein</fullName>
    </recommendedName>
</protein>
<organism evidence="1 2">
    <name type="scientific">Carboxydothermus islandicus</name>
    <dbReference type="NCBI Taxonomy" id="661089"/>
    <lineage>
        <taxon>Bacteria</taxon>
        <taxon>Bacillati</taxon>
        <taxon>Bacillota</taxon>
        <taxon>Clostridia</taxon>
        <taxon>Thermoanaerobacterales</taxon>
        <taxon>Thermoanaerobacteraceae</taxon>
        <taxon>Carboxydothermus</taxon>
    </lineage>
</organism>
<dbReference type="EMBL" id="BDJL01000049">
    <property type="protein sequence ID" value="GAV25547.1"/>
    <property type="molecule type" value="Genomic_DNA"/>
</dbReference>
<gene>
    <name evidence="1" type="ORF">ciss_14800</name>
</gene>
<dbReference type="STRING" id="661089.ciss_14800"/>
<name>A0A1L8D358_9THEO</name>
<reference evidence="2" key="1">
    <citation type="submission" date="2016-12" db="EMBL/GenBank/DDBJ databases">
        <title>Draft Genome Sequences od Carboxydothermus pertinax and islandicus, Hydrogenogenic Carboxydotrophic Bacteria.</title>
        <authorList>
            <person name="Fukuyama Y."/>
            <person name="Ohmae K."/>
            <person name="Yoneda Y."/>
            <person name="Yoshida T."/>
            <person name="Sako Y."/>
        </authorList>
    </citation>
    <scope>NUCLEOTIDE SEQUENCE [LARGE SCALE GENOMIC DNA]</scope>
    <source>
        <strain evidence="2">SET</strain>
    </source>
</reference>
<dbReference type="Proteomes" id="UP000187338">
    <property type="component" value="Unassembled WGS sequence"/>
</dbReference>
<evidence type="ECO:0008006" key="3">
    <source>
        <dbReference type="Google" id="ProtNLM"/>
    </source>
</evidence>